<reference evidence="1 2" key="1">
    <citation type="submission" date="2019-02" db="EMBL/GenBank/DDBJ databases">
        <authorList>
            <person name="Goldberg S.R."/>
            <person name="Haltli B.A."/>
            <person name="Correa H."/>
            <person name="Russell K.G."/>
        </authorList>
    </citation>
    <scope>NUCLEOTIDE SEQUENCE [LARGE SCALE GENOMIC DNA]</scope>
    <source>
        <strain evidence="1 2">JCM 16186</strain>
    </source>
</reference>
<keyword evidence="2" id="KW-1185">Reference proteome</keyword>
<evidence type="ECO:0008006" key="3">
    <source>
        <dbReference type="Google" id="ProtNLM"/>
    </source>
</evidence>
<dbReference type="EMBL" id="SMLW01000521">
    <property type="protein sequence ID" value="MTI25513.1"/>
    <property type="molecule type" value="Genomic_DNA"/>
</dbReference>
<evidence type="ECO:0000313" key="2">
    <source>
        <dbReference type="Proteomes" id="UP000798808"/>
    </source>
</evidence>
<evidence type="ECO:0000313" key="1">
    <source>
        <dbReference type="EMBL" id="MTI25513.1"/>
    </source>
</evidence>
<accession>A0ABW9RNC3</accession>
<dbReference type="Proteomes" id="UP000798808">
    <property type="component" value="Unassembled WGS sequence"/>
</dbReference>
<protein>
    <recommendedName>
        <fullName evidence="3">DUF4476 domain-containing protein</fullName>
    </recommendedName>
</protein>
<dbReference type="PROSITE" id="PS51257">
    <property type="entry name" value="PROKAR_LIPOPROTEIN"/>
    <property type="match status" value="1"/>
</dbReference>
<comment type="caution">
    <text evidence="1">The sequence shown here is derived from an EMBL/GenBank/DDBJ whole genome shotgun (WGS) entry which is preliminary data.</text>
</comment>
<name>A0ABW9RNC3_9BACT</name>
<dbReference type="RefSeq" id="WP_155171692.1">
    <property type="nucleotide sequence ID" value="NZ_BAAAFL010000023.1"/>
</dbReference>
<organism evidence="1 2">
    <name type="scientific">Fulvivirga kasyanovii</name>
    <dbReference type="NCBI Taxonomy" id="396812"/>
    <lineage>
        <taxon>Bacteria</taxon>
        <taxon>Pseudomonadati</taxon>
        <taxon>Bacteroidota</taxon>
        <taxon>Cytophagia</taxon>
        <taxon>Cytophagales</taxon>
        <taxon>Fulvivirgaceae</taxon>
        <taxon>Fulvivirga</taxon>
    </lineage>
</organism>
<gene>
    <name evidence="1" type="ORF">E1163_11215</name>
</gene>
<proteinExistence type="predicted"/>
<sequence length="212" mass="23536">MKNLKMILAGLTIVILAGCSEEHALTPSNGDSTSTTRAQWPDYGWLDVDFELPEIRGLVYIYGGGPCYSNGVQVPCDPIAVTQMPCTYPNGFCAQYYLTGAPSVGGVPIEKEKLGLLNIALPKRDLPNRDKVLRQLVKDQVETDNPERTADLIVSTFSFPEDSPLSEEVVEYFRKHSRNADFEQILVKAGDYKILYDNEHPDGYVEAFVVAK</sequence>